<protein>
    <recommendedName>
        <fullName evidence="5">GPI anchored serine-threonine rich protein</fullName>
    </recommendedName>
</protein>
<organism evidence="3 4">
    <name type="scientific">Aspergillus turcosus</name>
    <dbReference type="NCBI Taxonomy" id="1245748"/>
    <lineage>
        <taxon>Eukaryota</taxon>
        <taxon>Fungi</taxon>
        <taxon>Dikarya</taxon>
        <taxon>Ascomycota</taxon>
        <taxon>Pezizomycotina</taxon>
        <taxon>Eurotiomycetes</taxon>
        <taxon>Eurotiomycetidae</taxon>
        <taxon>Eurotiales</taxon>
        <taxon>Aspergillaceae</taxon>
        <taxon>Aspergillus</taxon>
        <taxon>Aspergillus subgen. Fumigati</taxon>
    </lineage>
</organism>
<sequence>MRSFSFAITLLVAFTGFTLAQQTSATGAVPTAGSSPSTAPCEAQNIVDACLASMKPQLNACGPNDWKCLCEQSNNVLTCYNNCPKSPDRFGAEQTKQSYCNAAAAYSSLSSSTATATTTTTSATKTTETAAASTTTSSAGFSPSESKGAAAGLAVEGGGLLAAVLAGFIAL</sequence>
<dbReference type="OrthoDB" id="2507140at2759"/>
<dbReference type="STRING" id="1245748.A0A421D560"/>
<feature type="region of interest" description="Disordered" evidence="1">
    <location>
        <begin position="118"/>
        <end position="144"/>
    </location>
</feature>
<keyword evidence="2" id="KW-0732">Signal</keyword>
<feature type="chain" id="PRO_5019333033" description="GPI anchored serine-threonine rich protein" evidence="2">
    <location>
        <begin position="21"/>
        <end position="171"/>
    </location>
</feature>
<reference evidence="3 4" key="1">
    <citation type="submission" date="2018-08" db="EMBL/GenBank/DDBJ databases">
        <title>Draft genome sequences of two Aspergillus turcosus clinical strains isolated from bronchoalveolar lavage fluid: one azole-susceptible and the other azole-resistant.</title>
        <authorList>
            <person name="Parent-Michaud M."/>
            <person name="Dufresne P.J."/>
            <person name="Fournier E."/>
            <person name="Martineau C."/>
            <person name="Moreira S."/>
            <person name="Perkins V."/>
            <person name="De Repentigny L."/>
            <person name="Dufresne S.F."/>
        </authorList>
    </citation>
    <scope>NUCLEOTIDE SEQUENCE [LARGE SCALE GENOMIC DNA]</scope>
    <source>
        <strain evidence="3">HMR AF 1038</strain>
    </source>
</reference>
<gene>
    <name evidence="3" type="ORF">CFD26_101175</name>
</gene>
<feature type="signal peptide" evidence="2">
    <location>
        <begin position="1"/>
        <end position="20"/>
    </location>
</feature>
<name>A0A421D560_9EURO</name>
<feature type="compositionally biased region" description="Low complexity" evidence="1">
    <location>
        <begin position="118"/>
        <end position="139"/>
    </location>
</feature>
<evidence type="ECO:0000313" key="4">
    <source>
        <dbReference type="Proteomes" id="UP000215289"/>
    </source>
</evidence>
<keyword evidence="4" id="KW-1185">Reference proteome</keyword>
<evidence type="ECO:0008006" key="5">
    <source>
        <dbReference type="Google" id="ProtNLM"/>
    </source>
</evidence>
<proteinExistence type="predicted"/>
<evidence type="ECO:0000256" key="1">
    <source>
        <dbReference type="SAM" id="MobiDB-lite"/>
    </source>
</evidence>
<evidence type="ECO:0000256" key="2">
    <source>
        <dbReference type="SAM" id="SignalP"/>
    </source>
</evidence>
<dbReference type="AlphaFoldDB" id="A0A421D560"/>
<comment type="caution">
    <text evidence="3">The sequence shown here is derived from an EMBL/GenBank/DDBJ whole genome shotgun (WGS) entry which is preliminary data.</text>
</comment>
<accession>A0A421D560</accession>
<dbReference type="EMBL" id="NIDN02000083">
    <property type="protein sequence ID" value="RLL97258.1"/>
    <property type="molecule type" value="Genomic_DNA"/>
</dbReference>
<evidence type="ECO:0000313" key="3">
    <source>
        <dbReference type="EMBL" id="RLL97258.1"/>
    </source>
</evidence>
<dbReference type="Proteomes" id="UP000215289">
    <property type="component" value="Unassembled WGS sequence"/>
</dbReference>